<dbReference type="AlphaFoldDB" id="A0AAW0FS59"/>
<comment type="caution">
    <text evidence="7">The sequence shown here is derived from an EMBL/GenBank/DDBJ whole genome shotgun (WGS) entry which is preliminary data.</text>
</comment>
<dbReference type="Proteomes" id="UP001385951">
    <property type="component" value="Unassembled WGS sequence"/>
</dbReference>
<dbReference type="GO" id="GO:0008270">
    <property type="term" value="F:zinc ion binding"/>
    <property type="evidence" value="ECO:0007669"/>
    <property type="project" value="UniProtKB-KW"/>
</dbReference>
<keyword evidence="2" id="KW-0677">Repeat</keyword>
<evidence type="ECO:0000256" key="3">
    <source>
        <dbReference type="ARBA" id="ARBA00022771"/>
    </source>
</evidence>
<keyword evidence="8" id="KW-1185">Reference proteome</keyword>
<evidence type="ECO:0000256" key="1">
    <source>
        <dbReference type="ARBA" id="ARBA00022723"/>
    </source>
</evidence>
<dbReference type="PROSITE" id="PS50157">
    <property type="entry name" value="ZINC_FINGER_C2H2_2"/>
    <property type="match status" value="1"/>
</dbReference>
<name>A0AAW0FS59_9APHY</name>
<organism evidence="7 8">
    <name type="scientific">Cerrena zonata</name>
    <dbReference type="NCBI Taxonomy" id="2478898"/>
    <lineage>
        <taxon>Eukaryota</taxon>
        <taxon>Fungi</taxon>
        <taxon>Dikarya</taxon>
        <taxon>Basidiomycota</taxon>
        <taxon>Agaricomycotina</taxon>
        <taxon>Agaricomycetes</taxon>
        <taxon>Polyporales</taxon>
        <taxon>Cerrenaceae</taxon>
        <taxon>Cerrena</taxon>
    </lineage>
</organism>
<dbReference type="PROSITE" id="PS00028">
    <property type="entry name" value="ZINC_FINGER_C2H2_1"/>
    <property type="match status" value="2"/>
</dbReference>
<protein>
    <recommendedName>
        <fullName evidence="6">C2H2-type domain-containing protein</fullName>
    </recommendedName>
</protein>
<evidence type="ECO:0000259" key="6">
    <source>
        <dbReference type="PROSITE" id="PS50157"/>
    </source>
</evidence>
<keyword evidence="4" id="KW-0862">Zinc</keyword>
<dbReference type="SMART" id="SM00355">
    <property type="entry name" value="ZnF_C2H2"/>
    <property type="match status" value="3"/>
</dbReference>
<dbReference type="InterPro" id="IPR013087">
    <property type="entry name" value="Znf_C2H2_type"/>
</dbReference>
<dbReference type="PANTHER" id="PTHR24379">
    <property type="entry name" value="KRAB AND ZINC FINGER DOMAIN-CONTAINING"/>
    <property type="match status" value="1"/>
</dbReference>
<evidence type="ECO:0000313" key="7">
    <source>
        <dbReference type="EMBL" id="KAK7680191.1"/>
    </source>
</evidence>
<sequence length="259" mass="28920">MGFCPNCNQHLKNESQVNEHVKMHPEGIDRDKCYYKCKFNGCRYKTLVLGNLRKSHMNQHTGTRPYNCVDCGATFRSASSMTRHRKSLHGHISSSQGRGIHATRNESASVEESYISRDCITPDDQADILLSAPWPPSPTDTRIDEPLSESLDMTSDWQDEAFVGITDPAMENVFAHHNVVLENQNNTAFQGPGNHEAIDSYAFPCDNTLDLTYSIGTPATCELSGALLFSCLPRKEPPSRDYPWRSKFPGIELCGDCST</sequence>
<dbReference type="EMBL" id="JASBNA010000051">
    <property type="protein sequence ID" value="KAK7680191.1"/>
    <property type="molecule type" value="Genomic_DNA"/>
</dbReference>
<gene>
    <name evidence="7" type="ORF">QCA50_016700</name>
</gene>
<evidence type="ECO:0000256" key="5">
    <source>
        <dbReference type="PROSITE-ProRule" id="PRU00042"/>
    </source>
</evidence>
<dbReference type="FunFam" id="3.30.160.60:FF:000688">
    <property type="entry name" value="zinc finger protein 197 isoform X1"/>
    <property type="match status" value="1"/>
</dbReference>
<evidence type="ECO:0000313" key="8">
    <source>
        <dbReference type="Proteomes" id="UP001385951"/>
    </source>
</evidence>
<keyword evidence="1" id="KW-0479">Metal-binding</keyword>
<dbReference type="PANTHER" id="PTHR24379:SF117">
    <property type="entry name" value="ZINC FINGER PROTEIN WECKLE"/>
    <property type="match status" value="1"/>
</dbReference>
<evidence type="ECO:0000256" key="4">
    <source>
        <dbReference type="ARBA" id="ARBA00022833"/>
    </source>
</evidence>
<evidence type="ECO:0000256" key="2">
    <source>
        <dbReference type="ARBA" id="ARBA00022737"/>
    </source>
</evidence>
<proteinExistence type="predicted"/>
<dbReference type="InterPro" id="IPR036236">
    <property type="entry name" value="Znf_C2H2_sf"/>
</dbReference>
<reference evidence="7 8" key="1">
    <citation type="submission" date="2022-09" db="EMBL/GenBank/DDBJ databases">
        <authorList>
            <person name="Palmer J.M."/>
        </authorList>
    </citation>
    <scope>NUCLEOTIDE SEQUENCE [LARGE SCALE GENOMIC DNA]</scope>
    <source>
        <strain evidence="7 8">DSM 7382</strain>
    </source>
</reference>
<accession>A0AAW0FS59</accession>
<dbReference type="SUPFAM" id="SSF57667">
    <property type="entry name" value="beta-beta-alpha zinc fingers"/>
    <property type="match status" value="1"/>
</dbReference>
<feature type="domain" description="C2H2-type" evidence="6">
    <location>
        <begin position="66"/>
        <end position="89"/>
    </location>
</feature>
<keyword evidence="3 5" id="KW-0863">Zinc-finger</keyword>
<dbReference type="Gene3D" id="3.30.160.60">
    <property type="entry name" value="Classic Zinc Finger"/>
    <property type="match status" value="2"/>
</dbReference>